<dbReference type="Pfam" id="PF16881">
    <property type="entry name" value="LIAS_N"/>
    <property type="match status" value="1"/>
</dbReference>
<dbReference type="AlphaFoldDB" id="A0A2A6RH10"/>
<keyword evidence="5 9" id="KW-0479">Metal-binding</keyword>
<evidence type="ECO:0000256" key="5">
    <source>
        <dbReference type="ARBA" id="ARBA00022723"/>
    </source>
</evidence>
<keyword evidence="12" id="KW-1185">Reference proteome</keyword>
<evidence type="ECO:0000256" key="8">
    <source>
        <dbReference type="ARBA" id="ARBA00047326"/>
    </source>
</evidence>
<dbReference type="NCBIfam" id="NF009544">
    <property type="entry name" value="PRK12928.1"/>
    <property type="match status" value="1"/>
</dbReference>
<dbReference type="HAMAP" id="MF_00206">
    <property type="entry name" value="Lipoyl_synth"/>
    <property type="match status" value="1"/>
</dbReference>
<evidence type="ECO:0000256" key="3">
    <source>
        <dbReference type="ARBA" id="ARBA00022679"/>
    </source>
</evidence>
<feature type="binding site" evidence="9">
    <location>
        <position position="284"/>
    </location>
    <ligand>
        <name>[4Fe-4S] cluster</name>
        <dbReference type="ChEBI" id="CHEBI:49883"/>
        <label>1</label>
    </ligand>
</feature>
<accession>A0A2A6RH10</accession>
<evidence type="ECO:0000256" key="4">
    <source>
        <dbReference type="ARBA" id="ARBA00022691"/>
    </source>
</evidence>
<dbReference type="SFLD" id="SFLDF00271">
    <property type="entry name" value="lipoyl_synthase"/>
    <property type="match status" value="1"/>
</dbReference>
<comment type="similarity">
    <text evidence="9">Belongs to the radical SAM superfamily. Lipoyl synthase family.</text>
</comment>
<keyword evidence="1 9" id="KW-0004">4Fe-4S</keyword>
<name>A0A2A6RH10_9CHLR</name>
<dbReference type="NCBIfam" id="TIGR00510">
    <property type="entry name" value="lipA"/>
    <property type="match status" value="1"/>
</dbReference>
<dbReference type="FunFam" id="3.20.20.70:FF:000040">
    <property type="entry name" value="Lipoyl synthase"/>
    <property type="match status" value="1"/>
</dbReference>
<protein>
    <recommendedName>
        <fullName evidence="9">Lipoyl synthase</fullName>
        <ecNumber evidence="9">2.8.1.8</ecNumber>
    </recommendedName>
    <alternativeName>
        <fullName evidence="9">Lip-syn</fullName>
        <shortName evidence="9">LS</shortName>
    </alternativeName>
    <alternativeName>
        <fullName evidence="9">Lipoate synthase</fullName>
    </alternativeName>
    <alternativeName>
        <fullName evidence="9">Lipoic acid synthase</fullName>
    </alternativeName>
    <alternativeName>
        <fullName evidence="9">Sulfur insertion protein LipA</fullName>
    </alternativeName>
</protein>
<comment type="caution">
    <text evidence="11">The sequence shown here is derived from an EMBL/GenBank/DDBJ whole genome shotgun (WGS) entry which is preliminary data.</text>
</comment>
<dbReference type="PIRSF" id="PIRSF005963">
    <property type="entry name" value="Lipoyl_synth"/>
    <property type="match status" value="1"/>
</dbReference>
<dbReference type="PANTHER" id="PTHR10949">
    <property type="entry name" value="LIPOYL SYNTHASE"/>
    <property type="match status" value="1"/>
</dbReference>
<dbReference type="SUPFAM" id="SSF102114">
    <property type="entry name" value="Radical SAM enzymes"/>
    <property type="match status" value="1"/>
</dbReference>
<feature type="binding site" evidence="9">
    <location>
        <position position="56"/>
    </location>
    <ligand>
        <name>[4Fe-4S] cluster</name>
        <dbReference type="ChEBI" id="CHEBI:49883"/>
        <label>1</label>
    </ligand>
</feature>
<dbReference type="RefSeq" id="WP_097644756.1">
    <property type="nucleotide sequence ID" value="NZ_NQWI01000069.1"/>
</dbReference>
<dbReference type="InterPro" id="IPR007197">
    <property type="entry name" value="rSAM"/>
</dbReference>
<evidence type="ECO:0000259" key="10">
    <source>
        <dbReference type="PROSITE" id="PS51918"/>
    </source>
</evidence>
<dbReference type="InterPro" id="IPR058240">
    <property type="entry name" value="rSAM_sf"/>
</dbReference>
<dbReference type="SMART" id="SM00729">
    <property type="entry name" value="Elp3"/>
    <property type="match status" value="1"/>
</dbReference>
<keyword evidence="4 9" id="KW-0949">S-adenosyl-L-methionine</keyword>
<dbReference type="GO" id="GO:0009249">
    <property type="term" value="P:protein lipoylation"/>
    <property type="evidence" value="ECO:0007669"/>
    <property type="project" value="UniProtKB-UniRule"/>
</dbReference>
<dbReference type="UniPathway" id="UPA00538">
    <property type="reaction ID" value="UER00593"/>
</dbReference>
<keyword evidence="6 9" id="KW-0408">Iron</keyword>
<feature type="binding site" evidence="9">
    <location>
        <position position="45"/>
    </location>
    <ligand>
        <name>[4Fe-4S] cluster</name>
        <dbReference type="ChEBI" id="CHEBI:49883"/>
        <label>1</label>
    </ligand>
</feature>
<feature type="binding site" evidence="9">
    <location>
        <position position="75"/>
    </location>
    <ligand>
        <name>[4Fe-4S] cluster</name>
        <dbReference type="ChEBI" id="CHEBI:49883"/>
        <label>2</label>
        <note>4Fe-4S-S-AdoMet</note>
    </ligand>
</feature>
<dbReference type="SFLD" id="SFLDS00029">
    <property type="entry name" value="Radical_SAM"/>
    <property type="match status" value="1"/>
</dbReference>
<dbReference type="GO" id="GO:0005737">
    <property type="term" value="C:cytoplasm"/>
    <property type="evidence" value="ECO:0007669"/>
    <property type="project" value="UniProtKB-SubCell"/>
</dbReference>
<sequence>MPDPISLNPSPRPRRPEWLKARAPAGADYEDVHQLMRTQALNTVCEEARCPNLGECWNQRTATFLLLGDTCTRGCRYCAIAKGKPAPLDEAEPERVAASVAHLRLRFAVLTSVNRDDLPDGGAQIFARTIGLIRERVPDCKVEVLIPDFDGNWDALHLVLAARPDVLNHNIETVPRIFRRFRPRAGFDQSIELLARARAFDPQQITKSGLMVGAGESNAEVLEVMDALRSADVNIMTIGQYLAPDSSYWPIERYVTPEEFAMFRSEGMRRGFRHVESGPLVRSSYHAHLHV</sequence>
<dbReference type="InterPro" id="IPR006638">
    <property type="entry name" value="Elp3/MiaA/NifB-like_rSAM"/>
</dbReference>
<reference evidence="12" key="1">
    <citation type="submission" date="2017-08" db="EMBL/GenBank/DDBJ databases">
        <authorList>
            <person name="Grouzdev D.S."/>
            <person name="Gaisin V.A."/>
            <person name="Rysina M.S."/>
            <person name="Gorlenko V.M."/>
        </authorList>
    </citation>
    <scope>NUCLEOTIDE SEQUENCE [LARGE SCALE GENOMIC DNA]</scope>
    <source>
        <strain evidence="12">Kir15-3F</strain>
    </source>
</reference>
<keyword evidence="2 9" id="KW-0963">Cytoplasm</keyword>
<comment type="subcellular location">
    <subcellularLocation>
        <location evidence="9">Cytoplasm</location>
    </subcellularLocation>
</comment>
<dbReference type="PROSITE" id="PS51918">
    <property type="entry name" value="RADICAL_SAM"/>
    <property type="match status" value="1"/>
</dbReference>
<dbReference type="GO" id="GO:0016992">
    <property type="term" value="F:lipoate synthase activity"/>
    <property type="evidence" value="ECO:0007669"/>
    <property type="project" value="UniProtKB-UniRule"/>
</dbReference>
<dbReference type="PANTHER" id="PTHR10949:SF0">
    <property type="entry name" value="LIPOYL SYNTHASE, MITOCHONDRIAL"/>
    <property type="match status" value="1"/>
</dbReference>
<keyword evidence="7 9" id="KW-0411">Iron-sulfur</keyword>
<feature type="domain" description="Radical SAM core" evidence="10">
    <location>
        <begin position="57"/>
        <end position="273"/>
    </location>
</feature>
<dbReference type="InterPro" id="IPR031691">
    <property type="entry name" value="LIAS_N"/>
</dbReference>
<organism evidence="11 12">
    <name type="scientific">Candidatus Viridilinea mediisalina</name>
    <dbReference type="NCBI Taxonomy" id="2024553"/>
    <lineage>
        <taxon>Bacteria</taxon>
        <taxon>Bacillati</taxon>
        <taxon>Chloroflexota</taxon>
        <taxon>Chloroflexia</taxon>
        <taxon>Chloroflexales</taxon>
        <taxon>Chloroflexineae</taxon>
        <taxon>Oscillochloridaceae</taxon>
        <taxon>Candidatus Viridilinea</taxon>
    </lineage>
</organism>
<evidence type="ECO:0000256" key="1">
    <source>
        <dbReference type="ARBA" id="ARBA00022485"/>
    </source>
</evidence>
<evidence type="ECO:0000313" key="12">
    <source>
        <dbReference type="Proteomes" id="UP000220527"/>
    </source>
</evidence>
<dbReference type="Proteomes" id="UP000220527">
    <property type="component" value="Unassembled WGS sequence"/>
</dbReference>
<evidence type="ECO:0000313" key="11">
    <source>
        <dbReference type="EMBL" id="PDW02414.1"/>
    </source>
</evidence>
<feature type="binding site" evidence="9">
    <location>
        <position position="78"/>
    </location>
    <ligand>
        <name>[4Fe-4S] cluster</name>
        <dbReference type="ChEBI" id="CHEBI:49883"/>
        <label>2</label>
        <note>4Fe-4S-S-AdoMet</note>
    </ligand>
</feature>
<evidence type="ECO:0000256" key="2">
    <source>
        <dbReference type="ARBA" id="ARBA00022490"/>
    </source>
</evidence>
<evidence type="ECO:0000256" key="6">
    <source>
        <dbReference type="ARBA" id="ARBA00023004"/>
    </source>
</evidence>
<comment type="function">
    <text evidence="9">Catalyzes the radical-mediated insertion of two sulfur atoms into the C-6 and C-8 positions of the octanoyl moiety bound to the lipoyl domains of lipoate-dependent enzymes, thereby converting the octanoylated domains into lipoylated derivatives.</text>
</comment>
<dbReference type="OrthoDB" id="9787898at2"/>
<dbReference type="Pfam" id="PF04055">
    <property type="entry name" value="Radical_SAM"/>
    <property type="match status" value="1"/>
</dbReference>
<feature type="binding site" evidence="9">
    <location>
        <position position="50"/>
    </location>
    <ligand>
        <name>[4Fe-4S] cluster</name>
        <dbReference type="ChEBI" id="CHEBI:49883"/>
        <label>1</label>
    </ligand>
</feature>
<dbReference type="GO" id="GO:0046872">
    <property type="term" value="F:metal ion binding"/>
    <property type="evidence" value="ECO:0007669"/>
    <property type="project" value="UniProtKB-KW"/>
</dbReference>
<evidence type="ECO:0000256" key="7">
    <source>
        <dbReference type="ARBA" id="ARBA00023014"/>
    </source>
</evidence>
<proteinExistence type="inferred from homology"/>
<gene>
    <name evidence="9 11" type="primary">lipA</name>
    <name evidence="11" type="ORF">CJ255_14175</name>
</gene>
<dbReference type="EC" id="2.8.1.8" evidence="9"/>
<dbReference type="InterPro" id="IPR003698">
    <property type="entry name" value="Lipoyl_synth"/>
</dbReference>
<feature type="binding site" evidence="9">
    <location>
        <position position="71"/>
    </location>
    <ligand>
        <name>[4Fe-4S] cluster</name>
        <dbReference type="ChEBI" id="CHEBI:49883"/>
        <label>2</label>
        <note>4Fe-4S-S-AdoMet</note>
    </ligand>
</feature>
<comment type="cofactor">
    <cofactor evidence="9">
        <name>[4Fe-4S] cluster</name>
        <dbReference type="ChEBI" id="CHEBI:49883"/>
    </cofactor>
    <text evidence="9">Binds 2 [4Fe-4S] clusters per subunit. One cluster is coordinated with 3 cysteines and an exchangeable S-adenosyl-L-methionine.</text>
</comment>
<dbReference type="Gene3D" id="3.20.20.70">
    <property type="entry name" value="Aldolase class I"/>
    <property type="match status" value="1"/>
</dbReference>
<dbReference type="EMBL" id="NQWI01000069">
    <property type="protein sequence ID" value="PDW02414.1"/>
    <property type="molecule type" value="Genomic_DNA"/>
</dbReference>
<dbReference type="InterPro" id="IPR013785">
    <property type="entry name" value="Aldolase_TIM"/>
</dbReference>
<keyword evidence="3 9" id="KW-0808">Transferase</keyword>
<evidence type="ECO:0000256" key="9">
    <source>
        <dbReference type="HAMAP-Rule" id="MF_00206"/>
    </source>
</evidence>
<dbReference type="GO" id="GO:0051539">
    <property type="term" value="F:4 iron, 4 sulfur cluster binding"/>
    <property type="evidence" value="ECO:0007669"/>
    <property type="project" value="UniProtKB-UniRule"/>
</dbReference>
<dbReference type="NCBIfam" id="NF004019">
    <property type="entry name" value="PRK05481.1"/>
    <property type="match status" value="1"/>
</dbReference>
<comment type="catalytic activity">
    <reaction evidence="8 9">
        <text>[[Fe-S] cluster scaffold protein carrying a second [4Fe-4S](2+) cluster] + N(6)-octanoyl-L-lysyl-[protein] + 2 oxidized [2Fe-2S]-[ferredoxin] + 2 S-adenosyl-L-methionine + 4 H(+) = [[Fe-S] cluster scaffold protein] + N(6)-[(R)-dihydrolipoyl]-L-lysyl-[protein] + 4 Fe(3+) + 2 hydrogen sulfide + 2 5'-deoxyadenosine + 2 L-methionine + 2 reduced [2Fe-2S]-[ferredoxin]</text>
        <dbReference type="Rhea" id="RHEA:16585"/>
        <dbReference type="Rhea" id="RHEA-COMP:9928"/>
        <dbReference type="Rhea" id="RHEA-COMP:10000"/>
        <dbReference type="Rhea" id="RHEA-COMP:10001"/>
        <dbReference type="Rhea" id="RHEA-COMP:10475"/>
        <dbReference type="Rhea" id="RHEA-COMP:14568"/>
        <dbReference type="Rhea" id="RHEA-COMP:14569"/>
        <dbReference type="ChEBI" id="CHEBI:15378"/>
        <dbReference type="ChEBI" id="CHEBI:17319"/>
        <dbReference type="ChEBI" id="CHEBI:29034"/>
        <dbReference type="ChEBI" id="CHEBI:29919"/>
        <dbReference type="ChEBI" id="CHEBI:33722"/>
        <dbReference type="ChEBI" id="CHEBI:33737"/>
        <dbReference type="ChEBI" id="CHEBI:33738"/>
        <dbReference type="ChEBI" id="CHEBI:57844"/>
        <dbReference type="ChEBI" id="CHEBI:59789"/>
        <dbReference type="ChEBI" id="CHEBI:78809"/>
        <dbReference type="ChEBI" id="CHEBI:83100"/>
        <dbReference type="EC" id="2.8.1.8"/>
    </reaction>
</comment>
<comment type="pathway">
    <text evidence="9">Protein modification; protein lipoylation via endogenous pathway; protein N(6)-(lipoyl)lysine from octanoyl-[acyl-carrier-protein]: step 2/2.</text>
</comment>
<dbReference type="SFLD" id="SFLDG01058">
    <property type="entry name" value="lipoyl_synthase_like"/>
    <property type="match status" value="1"/>
</dbReference>